<keyword evidence="6 8" id="KW-1133">Transmembrane helix</keyword>
<organism evidence="9 10">
    <name type="scientific">Ureibacillus acetophenoni</name>
    <dbReference type="NCBI Taxonomy" id="614649"/>
    <lineage>
        <taxon>Bacteria</taxon>
        <taxon>Bacillati</taxon>
        <taxon>Bacillota</taxon>
        <taxon>Bacilli</taxon>
        <taxon>Bacillales</taxon>
        <taxon>Caryophanaceae</taxon>
        <taxon>Ureibacillus</taxon>
    </lineage>
</organism>
<evidence type="ECO:0000256" key="6">
    <source>
        <dbReference type="ARBA" id="ARBA00022989"/>
    </source>
</evidence>
<keyword evidence="7 8" id="KW-0472">Membrane</keyword>
<dbReference type="RefSeq" id="WP_097149231.1">
    <property type="nucleotide sequence ID" value="NZ_OBQC01000005.1"/>
</dbReference>
<evidence type="ECO:0000256" key="7">
    <source>
        <dbReference type="ARBA" id="ARBA00023136"/>
    </source>
</evidence>
<feature type="transmembrane region" description="Helical" evidence="8">
    <location>
        <begin position="313"/>
        <end position="330"/>
    </location>
</feature>
<dbReference type="InterPro" id="IPR000060">
    <property type="entry name" value="BCCT_transptr"/>
</dbReference>
<name>A0A285UEP9_9BACL</name>
<accession>A0A285UEP9</accession>
<feature type="transmembrane region" description="Helical" evidence="8">
    <location>
        <begin position="177"/>
        <end position="203"/>
    </location>
</feature>
<comment type="subcellular location">
    <subcellularLocation>
        <location evidence="1">Cell membrane</location>
        <topology evidence="1">Multi-pass membrane protein</topology>
    </subcellularLocation>
</comment>
<dbReference type="PROSITE" id="PS51257">
    <property type="entry name" value="PROKAR_LIPOPROTEIN"/>
    <property type="match status" value="1"/>
</dbReference>
<keyword evidence="10" id="KW-1185">Reference proteome</keyword>
<dbReference type="GO" id="GO:0022857">
    <property type="term" value="F:transmembrane transporter activity"/>
    <property type="evidence" value="ECO:0007669"/>
    <property type="project" value="InterPro"/>
</dbReference>
<evidence type="ECO:0000256" key="1">
    <source>
        <dbReference type="ARBA" id="ARBA00004651"/>
    </source>
</evidence>
<dbReference type="PANTHER" id="PTHR30047">
    <property type="entry name" value="HIGH-AFFINITY CHOLINE TRANSPORT PROTEIN-RELATED"/>
    <property type="match status" value="1"/>
</dbReference>
<evidence type="ECO:0000256" key="3">
    <source>
        <dbReference type="ARBA" id="ARBA00022448"/>
    </source>
</evidence>
<dbReference type="EMBL" id="OBQC01000005">
    <property type="protein sequence ID" value="SOC39056.1"/>
    <property type="molecule type" value="Genomic_DNA"/>
</dbReference>
<dbReference type="PROSITE" id="PS01303">
    <property type="entry name" value="BCCT"/>
    <property type="match status" value="1"/>
</dbReference>
<feature type="transmembrane region" description="Helical" evidence="8">
    <location>
        <begin position="84"/>
        <end position="105"/>
    </location>
</feature>
<feature type="transmembrane region" description="Helical" evidence="8">
    <location>
        <begin position="46"/>
        <end position="72"/>
    </location>
</feature>
<evidence type="ECO:0000256" key="8">
    <source>
        <dbReference type="SAM" id="Phobius"/>
    </source>
</evidence>
<dbReference type="Pfam" id="PF02028">
    <property type="entry name" value="BCCT"/>
    <property type="match status" value="1"/>
</dbReference>
<feature type="transmembrane region" description="Helical" evidence="8">
    <location>
        <begin position="342"/>
        <end position="360"/>
    </location>
</feature>
<reference evidence="10" key="1">
    <citation type="submission" date="2017-08" db="EMBL/GenBank/DDBJ databases">
        <authorList>
            <person name="Varghese N."/>
            <person name="Submissions S."/>
        </authorList>
    </citation>
    <scope>NUCLEOTIDE SEQUENCE [LARGE SCALE GENOMIC DNA]</scope>
    <source>
        <strain evidence="10">JC23</strain>
    </source>
</reference>
<keyword evidence="3" id="KW-0813">Transport</keyword>
<keyword evidence="5 8" id="KW-0812">Transmembrane</keyword>
<gene>
    <name evidence="9" type="ORF">SAMN05877842_10525</name>
</gene>
<sequence length="510" mass="56210">MKKVSNVFWISVAIVLLACIYGVIAPKSFEKTTGNIQAFLTTSFGWYYLILVTIIVIFCLFLIFSPVGIIKLGKHDEEPEFSRVSWFAMLFSAGMGIGLVFWGAAEPLSHFMNPPLAEPGTDTAYKEAMRYTFFHWGIHAWAIYAIVALALAYFNFRKGEPALISSTLKPILGKKAMEGIWGTVIDVLAVVATVVGVATTLGFGATQINGGLSFLFGIPSNFTVQFIIVAVVTILFSISASTGLGKGIKILSNANMVLAVILLLLMFIIGPTLLTLNMFTDSLGGYIQNIVQMSFRMAPLDEENRTWINGWTVFYWAWWISWSPFVGIFIARVSRGRTIREFIIGVLLLPTLVCFVWFSVFGTGGIEVQKAVSHDISQLATEEVLFAIFNELPWSTILSIVAIALVSIFFITSADSATFVLGMQTTYGSLNPLTAVKLTWGIAQSIVALVLIYSGGLQALQNALIIAAFPFSFVMILMMISLYKSLVKDKKELGLYHKPKPRKKVEHTNN</sequence>
<proteinExistence type="inferred from homology"/>
<feature type="transmembrane region" description="Helical" evidence="8">
    <location>
        <begin position="397"/>
        <end position="421"/>
    </location>
</feature>
<dbReference type="InterPro" id="IPR018093">
    <property type="entry name" value="BCCT_CS"/>
</dbReference>
<evidence type="ECO:0000256" key="2">
    <source>
        <dbReference type="ARBA" id="ARBA00005658"/>
    </source>
</evidence>
<protein>
    <submittedName>
        <fullName evidence="9">Glycine betaine transporter</fullName>
    </submittedName>
</protein>
<dbReference type="OrthoDB" id="9775735at2"/>
<feature type="transmembrane region" description="Helical" evidence="8">
    <location>
        <begin position="7"/>
        <end position="26"/>
    </location>
</feature>
<feature type="transmembrane region" description="Helical" evidence="8">
    <location>
        <begin position="433"/>
        <end position="453"/>
    </location>
</feature>
<feature type="transmembrane region" description="Helical" evidence="8">
    <location>
        <begin position="223"/>
        <end position="244"/>
    </location>
</feature>
<feature type="transmembrane region" description="Helical" evidence="8">
    <location>
        <begin position="133"/>
        <end position="156"/>
    </location>
</feature>
<dbReference type="NCBIfam" id="TIGR00842">
    <property type="entry name" value="bcct"/>
    <property type="match status" value="1"/>
</dbReference>
<evidence type="ECO:0000256" key="4">
    <source>
        <dbReference type="ARBA" id="ARBA00022475"/>
    </source>
</evidence>
<comment type="similarity">
    <text evidence="2">Belongs to the BCCT transporter (TC 2.A.15) family.</text>
</comment>
<evidence type="ECO:0000313" key="10">
    <source>
        <dbReference type="Proteomes" id="UP000219252"/>
    </source>
</evidence>
<keyword evidence="4" id="KW-1003">Cell membrane</keyword>
<dbReference type="PANTHER" id="PTHR30047:SF7">
    <property type="entry name" value="HIGH-AFFINITY CHOLINE TRANSPORT PROTEIN"/>
    <property type="match status" value="1"/>
</dbReference>
<feature type="transmembrane region" description="Helical" evidence="8">
    <location>
        <begin position="459"/>
        <end position="483"/>
    </location>
</feature>
<dbReference type="GO" id="GO:0005886">
    <property type="term" value="C:plasma membrane"/>
    <property type="evidence" value="ECO:0007669"/>
    <property type="project" value="UniProtKB-SubCell"/>
</dbReference>
<dbReference type="AlphaFoldDB" id="A0A285UEP9"/>
<feature type="transmembrane region" description="Helical" evidence="8">
    <location>
        <begin position="256"/>
        <end position="276"/>
    </location>
</feature>
<evidence type="ECO:0000313" key="9">
    <source>
        <dbReference type="EMBL" id="SOC39056.1"/>
    </source>
</evidence>
<dbReference type="Proteomes" id="UP000219252">
    <property type="component" value="Unassembled WGS sequence"/>
</dbReference>
<evidence type="ECO:0000256" key="5">
    <source>
        <dbReference type="ARBA" id="ARBA00022692"/>
    </source>
</evidence>